<feature type="region of interest" description="Disordered" evidence="1">
    <location>
        <begin position="1"/>
        <end position="27"/>
    </location>
</feature>
<reference evidence="2 3" key="1">
    <citation type="journal article" date="2023" name="BMC Biotechnol.">
        <title>Vitis rotundifolia cv Carlos genome sequencing.</title>
        <authorList>
            <person name="Huff M."/>
            <person name="Hulse-Kemp A."/>
            <person name="Scheffler B."/>
            <person name="Youngblood R."/>
            <person name="Simpson S."/>
            <person name="Babiker E."/>
            <person name="Staton M."/>
        </authorList>
    </citation>
    <scope>NUCLEOTIDE SEQUENCE [LARGE SCALE GENOMIC DNA]</scope>
    <source>
        <tissue evidence="2">Leaf</tissue>
    </source>
</reference>
<name>A0AA39DER6_VITRO</name>
<organism evidence="2 3">
    <name type="scientific">Vitis rotundifolia</name>
    <name type="common">Muscadine grape</name>
    <dbReference type="NCBI Taxonomy" id="103349"/>
    <lineage>
        <taxon>Eukaryota</taxon>
        <taxon>Viridiplantae</taxon>
        <taxon>Streptophyta</taxon>
        <taxon>Embryophyta</taxon>
        <taxon>Tracheophyta</taxon>
        <taxon>Spermatophyta</taxon>
        <taxon>Magnoliopsida</taxon>
        <taxon>eudicotyledons</taxon>
        <taxon>Gunneridae</taxon>
        <taxon>Pentapetalae</taxon>
        <taxon>rosids</taxon>
        <taxon>Vitales</taxon>
        <taxon>Vitaceae</taxon>
        <taxon>Viteae</taxon>
        <taxon>Vitis</taxon>
    </lineage>
</organism>
<sequence length="832" mass="92504">MDSENQDRCSPGRSEPDETSEGTQKQSRISYARDFLLSLAELDECKNLPSGFDSSLLSEFNDPNSGMSECQRVASNQSLHSFKSSVYASSQSNHNSDSGQQNVKQYQRPWQKFQYDGVLGNVASPRVYAGASRASAPTAQGSGLYQLNRHKEPYRPLRPFEFVCGLGKENIDSYNDETFGSAEYLDRETAEEEKRRVSFELMRKEQEKPIQEQKKQNDDEHKEDFDPDNSALLKDSGNDNSIVNTINESEECLILPASTNDPAEVSLPARLPASRPVIPPGFSNRILEKNLGTKPLAHSPLSEHDDGKAECSGSSMVHSSHFAHLLCEEEKKPAVVILSSKEKGGTQVSGVKTAEVTDCNFPNFFSEINQLTCKPIIPTSTFGTEGISGQLVSCNKPSVTPAVLTCEDLEESILSDMKENNSTQNHSVQNWSLYAKADQPNSANDNGSSQYLLSLLQNEASLKDLTATPKKFFHPAVDKCGRSTVISSEDMVASEFSNVGEFNLIEGTRTGSEGFDGKDGSTIGICLPEEDSLITVDDPIIPQHSMFKPTWNSLEPNFTTPADNIAVQLADLNHVLGDERSAIPSLEGSPFLRSLCGIMGSETPYHDLHAQKSYPQFQHSRMDPQRPSNYLLDSPQLSSQTRSMDWKNYRHSPRTLHYTPENVHPQPFAYTPAAPTRFDYPVHNSLQHMPDGFPVNQPKLNLQRFPQHHQQPSYGGFGVANTAPAVRGKSNSGAFHRPSEMVTRARQRYPYAVDETFNIPIEMHPFAMGATLNKPMETEQSAKEMHPFAVDAAFNMPIEMERRGRQMRPLTPHGRGQGTYNKQFDMGFWNGQ</sequence>
<feature type="region of interest" description="Disordered" evidence="1">
    <location>
        <begin position="53"/>
        <end position="106"/>
    </location>
</feature>
<dbReference type="PANTHER" id="PTHR34802:SF1">
    <property type="entry name" value="CHORISMATE SYNTHASE"/>
    <property type="match status" value="1"/>
</dbReference>
<comment type="caution">
    <text evidence="2">The sequence shown here is derived from an EMBL/GenBank/DDBJ whole genome shotgun (WGS) entry which is preliminary data.</text>
</comment>
<gene>
    <name evidence="2" type="ORF">PVL29_021453</name>
</gene>
<dbReference type="EMBL" id="JARBHA010000016">
    <property type="protein sequence ID" value="KAJ9679537.1"/>
    <property type="molecule type" value="Genomic_DNA"/>
</dbReference>
<evidence type="ECO:0000256" key="1">
    <source>
        <dbReference type="SAM" id="MobiDB-lite"/>
    </source>
</evidence>
<feature type="region of interest" description="Disordered" evidence="1">
    <location>
        <begin position="616"/>
        <end position="635"/>
    </location>
</feature>
<dbReference type="PANTHER" id="PTHR34802">
    <property type="entry name" value="CHORISMATE SYNTHASE"/>
    <property type="match status" value="1"/>
</dbReference>
<feature type="region of interest" description="Disordered" evidence="1">
    <location>
        <begin position="201"/>
        <end position="241"/>
    </location>
</feature>
<feature type="compositionally biased region" description="Polar residues" evidence="1">
    <location>
        <begin position="53"/>
        <end position="105"/>
    </location>
</feature>
<dbReference type="Proteomes" id="UP001168098">
    <property type="component" value="Unassembled WGS sequence"/>
</dbReference>
<protein>
    <submittedName>
        <fullName evidence="2">Uncharacterized protein</fullName>
    </submittedName>
</protein>
<feature type="compositionally biased region" description="Basic and acidic residues" evidence="1">
    <location>
        <begin position="201"/>
        <end position="224"/>
    </location>
</feature>
<dbReference type="AlphaFoldDB" id="A0AA39DER6"/>
<evidence type="ECO:0000313" key="3">
    <source>
        <dbReference type="Proteomes" id="UP001168098"/>
    </source>
</evidence>
<proteinExistence type="predicted"/>
<accession>A0AA39DER6</accession>
<keyword evidence="3" id="KW-1185">Reference proteome</keyword>
<evidence type="ECO:0000313" key="2">
    <source>
        <dbReference type="EMBL" id="KAJ9679537.1"/>
    </source>
</evidence>